<reference evidence="1" key="1">
    <citation type="journal article" date="2013" name="Syst. Appl. Microbiol.">
        <title>New insights into the archaeal diversity of a hypersaline microbial mat obtained by a metagenomic approach.</title>
        <authorList>
            <person name="Lopez-Lopez A."/>
            <person name="Richter M."/>
            <person name="Pena A."/>
            <person name="Tamames J."/>
            <person name="Rossello-Mora R."/>
        </authorList>
    </citation>
    <scope>NUCLEOTIDE SEQUENCE</scope>
</reference>
<organism evidence="1">
    <name type="scientific">uncultured organism</name>
    <dbReference type="NCBI Taxonomy" id="155900"/>
    <lineage>
        <taxon>unclassified sequences</taxon>
        <taxon>environmental samples</taxon>
    </lineage>
</organism>
<dbReference type="AlphaFoldDB" id="M1QAB9"/>
<dbReference type="SUPFAM" id="SSF54506">
    <property type="entry name" value="Diaminopimelate epimerase-like"/>
    <property type="match status" value="1"/>
</dbReference>
<gene>
    <name evidence="1" type="ORF">FLSS-4_0022</name>
</gene>
<accession>M1QAB9</accession>
<dbReference type="EMBL" id="JX684076">
    <property type="protein sequence ID" value="AGF92903.1"/>
    <property type="molecule type" value="Genomic_DNA"/>
</dbReference>
<evidence type="ECO:0008006" key="2">
    <source>
        <dbReference type="Google" id="ProtNLM"/>
    </source>
</evidence>
<evidence type="ECO:0000313" key="1">
    <source>
        <dbReference type="EMBL" id="AGF92903.1"/>
    </source>
</evidence>
<sequence>MGGNEIVLVPREEFPRSSELKAGLRILERPQVRGDQLGLLYEGTEESDLRAKIVDINSRQYLPMCGGLTQVLGKAYRSFDLSDLFGLDLPNREDRLVLETEIGPFPLKIDETGRTVTVMDSFVKSTLESGIEAGEVNGVKSFRVGDFFVTFESEIKNEYPRSSFCPIDEETKRLLIELQEAFRERFSTRKDNRDFAIVGEPRDDGGNRRLIFPHNLSEDLVEPSCGTGTVAVAMALVERGSLPGDGRAGLDFESGGDGYSIGGPDLTHVTLEVESGRVRSAEFSHDNVEIVAAGKLYF</sequence>
<protein>
    <recommendedName>
        <fullName evidence="2">Diaminopimelate epimerase</fullName>
    </recommendedName>
</protein>
<name>M1QAB9_9ZZZZ</name>
<dbReference type="Gene3D" id="3.10.310.10">
    <property type="entry name" value="Diaminopimelate Epimerase, Chain A, domain 1"/>
    <property type="match status" value="1"/>
</dbReference>
<proteinExistence type="predicted"/>